<sequence length="158" mass="17297">MEEKALTDELYFTFKLGTGKYAVEVTQVKEVLNFESVTKVPKALPYMKGVMNIRGSVVTVIDLRILFGFEASGDLADTDIIVTEINRGAEQPITVGLIADEVDVVTKLERVHSDSVTFGSMPQRTDFIQAVGKLDDAFVLILDLGRILASIEAELSGK</sequence>
<dbReference type="SUPFAM" id="SSF50341">
    <property type="entry name" value="CheW-like"/>
    <property type="match status" value="1"/>
</dbReference>
<dbReference type="Gene3D" id="2.40.50.180">
    <property type="entry name" value="CheA-289, Domain 4"/>
    <property type="match status" value="1"/>
</dbReference>
<dbReference type="GO" id="GO:0007165">
    <property type="term" value="P:signal transduction"/>
    <property type="evidence" value="ECO:0007669"/>
    <property type="project" value="InterPro"/>
</dbReference>
<protein>
    <submittedName>
        <fullName evidence="2">CheW protein</fullName>
    </submittedName>
</protein>
<dbReference type="STRING" id="906968.Trebr_0107"/>
<dbReference type="Proteomes" id="UP000006546">
    <property type="component" value="Chromosome"/>
</dbReference>
<dbReference type="eggNOG" id="COG0835">
    <property type="taxonomic scope" value="Bacteria"/>
</dbReference>
<dbReference type="InterPro" id="IPR036061">
    <property type="entry name" value="CheW-like_dom_sf"/>
</dbReference>
<gene>
    <name evidence="2" type="ordered locus">Trebr_0107</name>
</gene>
<dbReference type="AlphaFoldDB" id="F4LKV0"/>
<name>F4LKV0_TREBD</name>
<dbReference type="RefSeq" id="WP_013757281.1">
    <property type="nucleotide sequence ID" value="NC_015500.1"/>
</dbReference>
<dbReference type="PROSITE" id="PS50851">
    <property type="entry name" value="CHEW"/>
    <property type="match status" value="1"/>
</dbReference>
<dbReference type="Gene3D" id="2.30.30.40">
    <property type="entry name" value="SH3 Domains"/>
    <property type="match status" value="1"/>
</dbReference>
<reference evidence="3" key="1">
    <citation type="submission" date="2011-04" db="EMBL/GenBank/DDBJ databases">
        <title>The complete genome of Treponema brennaborense DSM 12168.</title>
        <authorList>
            <person name="Lucas S."/>
            <person name="Han J."/>
            <person name="Lapidus A."/>
            <person name="Bruce D."/>
            <person name="Goodwin L."/>
            <person name="Pitluck S."/>
            <person name="Peters L."/>
            <person name="Kyrpides N."/>
            <person name="Mavromatis K."/>
            <person name="Ivanova N."/>
            <person name="Mikhailova N."/>
            <person name="Pagani I."/>
            <person name="Teshima H."/>
            <person name="Detter J.C."/>
            <person name="Tapia R."/>
            <person name="Han C."/>
            <person name="Land M."/>
            <person name="Hauser L."/>
            <person name="Markowitz V."/>
            <person name="Cheng J.-F."/>
            <person name="Hugenholtz P."/>
            <person name="Woyke T."/>
            <person name="Wu D."/>
            <person name="Gronow S."/>
            <person name="Wellnitz S."/>
            <person name="Brambilla E."/>
            <person name="Klenk H.-P."/>
            <person name="Eisen J.A."/>
        </authorList>
    </citation>
    <scope>NUCLEOTIDE SEQUENCE [LARGE SCALE GENOMIC DNA]</scope>
    <source>
        <strain evidence="3">DSM 12168 / CIP 105900 / DD5/3</strain>
    </source>
</reference>
<dbReference type="InterPro" id="IPR039315">
    <property type="entry name" value="CheW"/>
</dbReference>
<keyword evidence="3" id="KW-1185">Reference proteome</keyword>
<organism evidence="2 3">
    <name type="scientific">Treponema brennaborense (strain DSM 12168 / CIP 105900 / DD5/3)</name>
    <dbReference type="NCBI Taxonomy" id="906968"/>
    <lineage>
        <taxon>Bacteria</taxon>
        <taxon>Pseudomonadati</taxon>
        <taxon>Spirochaetota</taxon>
        <taxon>Spirochaetia</taxon>
        <taxon>Spirochaetales</taxon>
        <taxon>Treponemataceae</taxon>
        <taxon>Treponema</taxon>
    </lineage>
</organism>
<dbReference type="Pfam" id="PF01584">
    <property type="entry name" value="CheW"/>
    <property type="match status" value="1"/>
</dbReference>
<dbReference type="HOGENOM" id="CLU_048995_1_1_12"/>
<dbReference type="PANTHER" id="PTHR22617">
    <property type="entry name" value="CHEMOTAXIS SENSOR HISTIDINE KINASE-RELATED"/>
    <property type="match status" value="1"/>
</dbReference>
<dbReference type="GO" id="GO:0005829">
    <property type="term" value="C:cytosol"/>
    <property type="evidence" value="ECO:0007669"/>
    <property type="project" value="TreeGrafter"/>
</dbReference>
<dbReference type="KEGG" id="tbe:Trebr_0107"/>
<proteinExistence type="predicted"/>
<dbReference type="OrthoDB" id="9794382at2"/>
<accession>F4LKV0</accession>
<evidence type="ECO:0000313" key="3">
    <source>
        <dbReference type="Proteomes" id="UP000006546"/>
    </source>
</evidence>
<dbReference type="SMART" id="SM00260">
    <property type="entry name" value="CheW"/>
    <property type="match status" value="1"/>
</dbReference>
<evidence type="ECO:0000259" key="1">
    <source>
        <dbReference type="PROSITE" id="PS50851"/>
    </source>
</evidence>
<dbReference type="EMBL" id="CP002696">
    <property type="protein sequence ID" value="AEE15561.1"/>
    <property type="molecule type" value="Genomic_DNA"/>
</dbReference>
<feature type="domain" description="CheW-like" evidence="1">
    <location>
        <begin position="8"/>
        <end position="153"/>
    </location>
</feature>
<dbReference type="PANTHER" id="PTHR22617:SF23">
    <property type="entry name" value="CHEMOTAXIS PROTEIN CHEW"/>
    <property type="match status" value="1"/>
</dbReference>
<evidence type="ECO:0000313" key="2">
    <source>
        <dbReference type="EMBL" id="AEE15561.1"/>
    </source>
</evidence>
<dbReference type="GO" id="GO:0006935">
    <property type="term" value="P:chemotaxis"/>
    <property type="evidence" value="ECO:0007669"/>
    <property type="project" value="InterPro"/>
</dbReference>
<dbReference type="InterPro" id="IPR002545">
    <property type="entry name" value="CheW-lke_dom"/>
</dbReference>